<organism evidence="1 2">
    <name type="scientific">Haloferula chungangensis</name>
    <dbReference type="NCBI Taxonomy" id="1048331"/>
    <lineage>
        <taxon>Bacteria</taxon>
        <taxon>Pseudomonadati</taxon>
        <taxon>Verrucomicrobiota</taxon>
        <taxon>Verrucomicrobiia</taxon>
        <taxon>Verrucomicrobiales</taxon>
        <taxon>Verrucomicrobiaceae</taxon>
        <taxon>Haloferula</taxon>
    </lineage>
</organism>
<dbReference type="Gene3D" id="1.10.1220.10">
    <property type="entry name" value="Met repressor-like"/>
    <property type="match status" value="1"/>
</dbReference>
<comment type="caution">
    <text evidence="1">The sequence shown here is derived from an EMBL/GenBank/DDBJ whole genome shotgun (WGS) entry which is preliminary data.</text>
</comment>
<gene>
    <name evidence="1" type="ORF">ACFQY0_14700</name>
</gene>
<proteinExistence type="predicted"/>
<dbReference type="InterPro" id="IPR010985">
    <property type="entry name" value="Ribbon_hlx_hlx"/>
</dbReference>
<dbReference type="SUPFAM" id="SSF47598">
    <property type="entry name" value="Ribbon-helix-helix"/>
    <property type="match status" value="1"/>
</dbReference>
<dbReference type="Proteomes" id="UP001596472">
    <property type="component" value="Unassembled WGS sequence"/>
</dbReference>
<sequence>MAKGNDKKKDKRKNTSLRLDSATLKALKIQAIKEDSSIQQIVEQLVEGYLKGKK</sequence>
<reference evidence="2" key="1">
    <citation type="journal article" date="2019" name="Int. J. Syst. Evol. Microbiol.">
        <title>The Global Catalogue of Microorganisms (GCM) 10K type strain sequencing project: providing services to taxonomists for standard genome sequencing and annotation.</title>
        <authorList>
            <consortium name="The Broad Institute Genomics Platform"/>
            <consortium name="The Broad Institute Genome Sequencing Center for Infectious Disease"/>
            <person name="Wu L."/>
            <person name="Ma J."/>
        </authorList>
    </citation>
    <scope>NUCLEOTIDE SEQUENCE [LARGE SCALE GENOMIC DNA]</scope>
    <source>
        <strain evidence="2">CGMCC 4.1467</strain>
    </source>
</reference>
<evidence type="ECO:0000313" key="2">
    <source>
        <dbReference type="Proteomes" id="UP001596472"/>
    </source>
</evidence>
<keyword evidence="2" id="KW-1185">Reference proteome</keyword>
<dbReference type="EMBL" id="JBHTBS010000007">
    <property type="protein sequence ID" value="MFC7338441.1"/>
    <property type="molecule type" value="Genomic_DNA"/>
</dbReference>
<dbReference type="RefSeq" id="WP_379713765.1">
    <property type="nucleotide sequence ID" value="NZ_JBHTBS010000007.1"/>
</dbReference>
<dbReference type="InterPro" id="IPR013321">
    <property type="entry name" value="Arc_rbn_hlx_hlx"/>
</dbReference>
<accession>A0ABW2LAE6</accession>
<evidence type="ECO:0000313" key="1">
    <source>
        <dbReference type="EMBL" id="MFC7338441.1"/>
    </source>
</evidence>
<name>A0ABW2LAE6_9BACT</name>
<protein>
    <submittedName>
        <fullName evidence="1">CopG family transcriptional regulator</fullName>
    </submittedName>
</protein>